<dbReference type="EMBL" id="BOMV01000012">
    <property type="protein sequence ID" value="GIE94290.1"/>
    <property type="molecule type" value="Genomic_DNA"/>
</dbReference>
<feature type="compositionally biased region" description="Gly residues" evidence="1">
    <location>
        <begin position="57"/>
        <end position="66"/>
    </location>
</feature>
<dbReference type="AlphaFoldDB" id="A0A919JT18"/>
<reference evidence="2" key="1">
    <citation type="submission" date="2021-01" db="EMBL/GenBank/DDBJ databases">
        <title>Whole genome shotgun sequence of Actinoplanes rishiriensis NBRC 108556.</title>
        <authorList>
            <person name="Komaki H."/>
            <person name="Tamura T."/>
        </authorList>
    </citation>
    <scope>NUCLEOTIDE SEQUENCE</scope>
    <source>
        <strain evidence="2">NBRC 108556</strain>
    </source>
</reference>
<comment type="caution">
    <text evidence="2">The sequence shown here is derived from an EMBL/GenBank/DDBJ whole genome shotgun (WGS) entry which is preliminary data.</text>
</comment>
<organism evidence="2 3">
    <name type="scientific">Paractinoplanes rishiriensis</name>
    <dbReference type="NCBI Taxonomy" id="1050105"/>
    <lineage>
        <taxon>Bacteria</taxon>
        <taxon>Bacillati</taxon>
        <taxon>Actinomycetota</taxon>
        <taxon>Actinomycetes</taxon>
        <taxon>Micromonosporales</taxon>
        <taxon>Micromonosporaceae</taxon>
        <taxon>Paractinoplanes</taxon>
    </lineage>
</organism>
<gene>
    <name evidence="2" type="ORF">Ari01nite_17550</name>
</gene>
<accession>A0A919JT18</accession>
<evidence type="ECO:0000256" key="1">
    <source>
        <dbReference type="SAM" id="MobiDB-lite"/>
    </source>
</evidence>
<sequence length="66" mass="6867">MELFAAVPVDLPSEELSEQAARESNKADVAATARTTRRVGCLRMGGSLNRSPSTAGDGNGTSTGHY</sequence>
<evidence type="ECO:0000313" key="2">
    <source>
        <dbReference type="EMBL" id="GIE94290.1"/>
    </source>
</evidence>
<feature type="region of interest" description="Disordered" evidence="1">
    <location>
        <begin position="42"/>
        <end position="66"/>
    </location>
</feature>
<protein>
    <submittedName>
        <fullName evidence="2">Uncharacterized protein</fullName>
    </submittedName>
</protein>
<dbReference type="Proteomes" id="UP000636960">
    <property type="component" value="Unassembled WGS sequence"/>
</dbReference>
<evidence type="ECO:0000313" key="3">
    <source>
        <dbReference type="Proteomes" id="UP000636960"/>
    </source>
</evidence>
<proteinExistence type="predicted"/>
<keyword evidence="3" id="KW-1185">Reference proteome</keyword>
<name>A0A919JT18_9ACTN</name>